<evidence type="ECO:0000256" key="2">
    <source>
        <dbReference type="ARBA" id="ARBA00022692"/>
    </source>
</evidence>
<feature type="transmembrane region" description="Helical" evidence="5">
    <location>
        <begin position="164"/>
        <end position="184"/>
    </location>
</feature>
<keyword evidence="7" id="KW-1185">Reference proteome</keyword>
<organism evidence="6 7">
    <name type="scientific">Floridaenema fluviatile BLCC-F154</name>
    <dbReference type="NCBI Taxonomy" id="3153640"/>
    <lineage>
        <taxon>Bacteria</taxon>
        <taxon>Bacillati</taxon>
        <taxon>Cyanobacteriota</taxon>
        <taxon>Cyanophyceae</taxon>
        <taxon>Oscillatoriophycideae</taxon>
        <taxon>Aerosakkonematales</taxon>
        <taxon>Aerosakkonemataceae</taxon>
        <taxon>Floridanema</taxon>
        <taxon>Floridanema fluviatile</taxon>
    </lineage>
</organism>
<proteinExistence type="predicted"/>
<name>A0ABV4Y7S0_9CYAN</name>
<keyword evidence="3 5" id="KW-1133">Transmembrane helix</keyword>
<evidence type="ECO:0000313" key="7">
    <source>
        <dbReference type="Proteomes" id="UP001576776"/>
    </source>
</evidence>
<accession>A0ABV4Y7S0</accession>
<gene>
    <name evidence="6" type="ORF">ACE1B6_04835</name>
</gene>
<feature type="transmembrane region" description="Helical" evidence="5">
    <location>
        <begin position="125"/>
        <end position="152"/>
    </location>
</feature>
<reference evidence="6 7" key="1">
    <citation type="submission" date="2024-09" db="EMBL/GenBank/DDBJ databases">
        <title>Floridaenema gen nov. (Aerosakkonemataceae, Aerosakkonematales ord. nov., Cyanobacteria) from benthic tropical and subtropical fresh waters, with the description of four new species.</title>
        <authorList>
            <person name="Moretto J.A."/>
            <person name="Berthold D.E."/>
            <person name="Lefler F.W."/>
            <person name="Huang I.-S."/>
            <person name="Laughinghouse H. IV."/>
        </authorList>
    </citation>
    <scope>NUCLEOTIDE SEQUENCE [LARGE SCALE GENOMIC DNA]</scope>
    <source>
        <strain evidence="6 7">BLCC-F154</strain>
    </source>
</reference>
<feature type="transmembrane region" description="Helical" evidence="5">
    <location>
        <begin position="6"/>
        <end position="25"/>
    </location>
</feature>
<evidence type="ECO:0000313" key="6">
    <source>
        <dbReference type="EMBL" id="MFB2934583.1"/>
    </source>
</evidence>
<evidence type="ECO:0000256" key="3">
    <source>
        <dbReference type="ARBA" id="ARBA00022989"/>
    </source>
</evidence>
<dbReference type="Pfam" id="PF02535">
    <property type="entry name" value="Zip"/>
    <property type="match status" value="1"/>
</dbReference>
<dbReference type="InterPro" id="IPR003689">
    <property type="entry name" value="ZIP"/>
</dbReference>
<comment type="subcellular location">
    <subcellularLocation>
        <location evidence="1">Membrane</location>
        <topology evidence="1">Multi-pass membrane protein</topology>
    </subcellularLocation>
</comment>
<dbReference type="Proteomes" id="UP001576776">
    <property type="component" value="Unassembled WGS sequence"/>
</dbReference>
<feature type="transmembrane region" description="Helical" evidence="5">
    <location>
        <begin position="100"/>
        <end position="119"/>
    </location>
</feature>
<dbReference type="RefSeq" id="WP_413256110.1">
    <property type="nucleotide sequence ID" value="NZ_JBHFNS010000019.1"/>
</dbReference>
<feature type="transmembrane region" description="Helical" evidence="5">
    <location>
        <begin position="37"/>
        <end position="59"/>
    </location>
</feature>
<keyword evidence="2 5" id="KW-0812">Transmembrane</keyword>
<evidence type="ECO:0000256" key="5">
    <source>
        <dbReference type="SAM" id="Phobius"/>
    </source>
</evidence>
<feature type="transmembrane region" description="Helical" evidence="5">
    <location>
        <begin position="190"/>
        <end position="212"/>
    </location>
</feature>
<protein>
    <submittedName>
        <fullName evidence="6">ZIP family metal transporter</fullName>
    </submittedName>
</protein>
<evidence type="ECO:0000256" key="4">
    <source>
        <dbReference type="ARBA" id="ARBA00023136"/>
    </source>
</evidence>
<sequence length="244" mass="26244">MTEYLIALALSTLPAIGSILGGWWAEYLALSNRNLSLALHAAAGIALAVVGVELMPQILQANPPWLVILAFVGGGGFFVVIRWLIKWIQNRVNKVKKKATAWLIFLGVGVDLFSDGLMVGTGSSIAFGLGLILALGQIMANIPGGLVTLASFKEKGVSRKQRRIVFLGFLLPTLLGTTIGYWTVRGQSELIKFVLLAFTAGILTTVVIENMVPEAVAKEKETYKETFTFVGGFALFALLSIYLG</sequence>
<comment type="caution">
    <text evidence="6">The sequence shown here is derived from an EMBL/GenBank/DDBJ whole genome shotgun (WGS) entry which is preliminary data.</text>
</comment>
<feature type="transmembrane region" description="Helical" evidence="5">
    <location>
        <begin position="224"/>
        <end position="243"/>
    </location>
</feature>
<keyword evidence="4 5" id="KW-0472">Membrane</keyword>
<feature type="transmembrane region" description="Helical" evidence="5">
    <location>
        <begin position="65"/>
        <end position="88"/>
    </location>
</feature>
<dbReference type="EMBL" id="JBHFNS010000019">
    <property type="protein sequence ID" value="MFB2934583.1"/>
    <property type="molecule type" value="Genomic_DNA"/>
</dbReference>
<evidence type="ECO:0000256" key="1">
    <source>
        <dbReference type="ARBA" id="ARBA00004141"/>
    </source>
</evidence>